<evidence type="ECO:0000313" key="3">
    <source>
        <dbReference type="Proteomes" id="UP000664096"/>
    </source>
</evidence>
<dbReference type="RefSeq" id="WP_207141976.1">
    <property type="nucleotide sequence ID" value="NZ_JAEKJZ010000003.1"/>
</dbReference>
<keyword evidence="1" id="KW-0472">Membrane</keyword>
<evidence type="ECO:0000313" key="2">
    <source>
        <dbReference type="EMBL" id="MBN9672149.1"/>
    </source>
</evidence>
<dbReference type="Proteomes" id="UP000664096">
    <property type="component" value="Unassembled WGS sequence"/>
</dbReference>
<organism evidence="2 3">
    <name type="scientific">Roseibium aggregatum</name>
    <dbReference type="NCBI Taxonomy" id="187304"/>
    <lineage>
        <taxon>Bacteria</taxon>
        <taxon>Pseudomonadati</taxon>
        <taxon>Pseudomonadota</taxon>
        <taxon>Alphaproteobacteria</taxon>
        <taxon>Hyphomicrobiales</taxon>
        <taxon>Stappiaceae</taxon>
        <taxon>Roseibium</taxon>
    </lineage>
</organism>
<comment type="caution">
    <text evidence="2">The sequence shown here is derived from an EMBL/GenBank/DDBJ whole genome shotgun (WGS) entry which is preliminary data.</text>
</comment>
<evidence type="ECO:0008006" key="4">
    <source>
        <dbReference type="Google" id="ProtNLM"/>
    </source>
</evidence>
<feature type="transmembrane region" description="Helical" evidence="1">
    <location>
        <begin position="54"/>
        <end position="73"/>
    </location>
</feature>
<dbReference type="EMBL" id="JAEKJZ010000003">
    <property type="protein sequence ID" value="MBN9672149.1"/>
    <property type="molecule type" value="Genomic_DNA"/>
</dbReference>
<sequence>MRKTHWDPFSGQLEVERHTFQPAAKGPGIARYVLLTGLGATLFIGGKALGFDLIAFLGVPLFFGGVLLLAFNINDKKPERHALAFDALGQKLGGSWHLQVSSIRRSLGARRQPTKTDIQALAQDVFPKRPDLTVSAEQIDALAAVKYRTDKGPPAITFTDPHIYTVTSRLKPFLMPSPVSAAPISPEALFWWHHEETPLWMTAQLVEHDIRNPVLVSASNLSGNYTLRMVIAVKAALDFDLSVMLSAEIPALKSRFDARLESVAFNDLYKVQLRSGEQLKLFQLLTPAAQTLLIDLFRAAGAEVRVEASTIYLRCAMPVTFDKQTPSRCAAEMQGHVEAISTRLLRLKTYME</sequence>
<feature type="transmembrane region" description="Helical" evidence="1">
    <location>
        <begin position="29"/>
        <end position="48"/>
    </location>
</feature>
<gene>
    <name evidence="2" type="ORF">JF539_17485</name>
</gene>
<keyword evidence="1" id="KW-0812">Transmembrane</keyword>
<reference evidence="2" key="1">
    <citation type="submission" date="2020-12" db="EMBL/GenBank/DDBJ databases">
        <title>Oil enriched cultivation method for isolating marine PHA-producing bacteria.</title>
        <authorList>
            <person name="Zheng W."/>
            <person name="Yu S."/>
            <person name="Huang Y."/>
        </authorList>
    </citation>
    <scope>NUCLEOTIDE SEQUENCE</scope>
    <source>
        <strain evidence="2">SY-2-12</strain>
    </source>
</reference>
<proteinExistence type="predicted"/>
<dbReference type="AlphaFoldDB" id="A0A939J5W0"/>
<keyword evidence="1" id="KW-1133">Transmembrane helix</keyword>
<accession>A0A939J5W0</accession>
<evidence type="ECO:0000256" key="1">
    <source>
        <dbReference type="SAM" id="Phobius"/>
    </source>
</evidence>
<name>A0A939J5W0_9HYPH</name>
<protein>
    <recommendedName>
        <fullName evidence="4">DUF3137 domain-containing protein</fullName>
    </recommendedName>
</protein>